<keyword evidence="1" id="KW-0472">Membrane</keyword>
<dbReference type="Proteomes" id="UP001596052">
    <property type="component" value="Unassembled WGS sequence"/>
</dbReference>
<keyword evidence="3" id="KW-1185">Reference proteome</keyword>
<organism evidence="2 3">
    <name type="scientific">Prosthecobacter fluviatilis</name>
    <dbReference type="NCBI Taxonomy" id="445931"/>
    <lineage>
        <taxon>Bacteria</taxon>
        <taxon>Pseudomonadati</taxon>
        <taxon>Verrucomicrobiota</taxon>
        <taxon>Verrucomicrobiia</taxon>
        <taxon>Verrucomicrobiales</taxon>
        <taxon>Verrucomicrobiaceae</taxon>
        <taxon>Prosthecobacter</taxon>
    </lineage>
</organism>
<keyword evidence="1" id="KW-0812">Transmembrane</keyword>
<evidence type="ECO:0008006" key="4">
    <source>
        <dbReference type="Google" id="ProtNLM"/>
    </source>
</evidence>
<gene>
    <name evidence="2" type="ORF">ACFQDI_14175</name>
</gene>
<keyword evidence="1" id="KW-1133">Transmembrane helix</keyword>
<protein>
    <recommendedName>
        <fullName evidence="4">Sec-independent protein translocase protein TatA</fullName>
    </recommendedName>
</protein>
<evidence type="ECO:0000313" key="2">
    <source>
        <dbReference type="EMBL" id="MFC5456006.1"/>
    </source>
</evidence>
<evidence type="ECO:0000256" key="1">
    <source>
        <dbReference type="SAM" id="Phobius"/>
    </source>
</evidence>
<proteinExistence type="predicted"/>
<accession>A0ABW0KTR5</accession>
<sequence length="67" mass="7668">MSASPNKKFQFGPGWLLFFGMIFILGFNKNSREVVKVLMERLTSESKKVNSQLEVMKSALEKKQEGK</sequence>
<dbReference type="EMBL" id="JBHSMQ010000005">
    <property type="protein sequence ID" value="MFC5456006.1"/>
    <property type="molecule type" value="Genomic_DNA"/>
</dbReference>
<evidence type="ECO:0000313" key="3">
    <source>
        <dbReference type="Proteomes" id="UP001596052"/>
    </source>
</evidence>
<comment type="caution">
    <text evidence="2">The sequence shown here is derived from an EMBL/GenBank/DDBJ whole genome shotgun (WGS) entry which is preliminary data.</text>
</comment>
<reference evidence="3" key="1">
    <citation type="journal article" date="2019" name="Int. J. Syst. Evol. Microbiol.">
        <title>The Global Catalogue of Microorganisms (GCM) 10K type strain sequencing project: providing services to taxonomists for standard genome sequencing and annotation.</title>
        <authorList>
            <consortium name="The Broad Institute Genomics Platform"/>
            <consortium name="The Broad Institute Genome Sequencing Center for Infectious Disease"/>
            <person name="Wu L."/>
            <person name="Ma J."/>
        </authorList>
    </citation>
    <scope>NUCLEOTIDE SEQUENCE [LARGE SCALE GENOMIC DNA]</scope>
    <source>
        <strain evidence="3">CGMCC 4.1469</strain>
    </source>
</reference>
<name>A0ABW0KTR5_9BACT</name>
<feature type="transmembrane region" description="Helical" evidence="1">
    <location>
        <begin position="12"/>
        <end position="28"/>
    </location>
</feature>
<dbReference type="RefSeq" id="WP_377167797.1">
    <property type="nucleotide sequence ID" value="NZ_JBHSMQ010000005.1"/>
</dbReference>